<dbReference type="PANTHER" id="PTHR30055:SF234">
    <property type="entry name" value="HTH-TYPE TRANSCRIPTIONAL REGULATOR BETI"/>
    <property type="match status" value="1"/>
</dbReference>
<dbReference type="PROSITE" id="PS50977">
    <property type="entry name" value="HTH_TETR_2"/>
    <property type="match status" value="1"/>
</dbReference>
<accession>A0A7K3W7E3</accession>
<dbReference type="RefSeq" id="WP_163483567.1">
    <property type="nucleotide sequence ID" value="NZ_JAAGWF010000025.1"/>
</dbReference>
<evidence type="ECO:0000313" key="7">
    <source>
        <dbReference type="Proteomes" id="UP000470246"/>
    </source>
</evidence>
<dbReference type="PROSITE" id="PS01081">
    <property type="entry name" value="HTH_TETR_1"/>
    <property type="match status" value="1"/>
</dbReference>
<evidence type="ECO:0000256" key="2">
    <source>
        <dbReference type="ARBA" id="ARBA00023125"/>
    </source>
</evidence>
<dbReference type="Pfam" id="PF17754">
    <property type="entry name" value="TetR_C_14"/>
    <property type="match status" value="1"/>
</dbReference>
<keyword evidence="7" id="KW-1185">Reference proteome</keyword>
<dbReference type="Pfam" id="PF00440">
    <property type="entry name" value="TetR_N"/>
    <property type="match status" value="1"/>
</dbReference>
<dbReference type="InterPro" id="IPR001647">
    <property type="entry name" value="HTH_TetR"/>
</dbReference>
<keyword evidence="3" id="KW-0804">Transcription</keyword>
<dbReference type="EMBL" id="JAAGWF010000025">
    <property type="protein sequence ID" value="NEK60134.1"/>
    <property type="molecule type" value="Genomic_DNA"/>
</dbReference>
<evidence type="ECO:0000256" key="1">
    <source>
        <dbReference type="ARBA" id="ARBA00023015"/>
    </source>
</evidence>
<dbReference type="Gene3D" id="1.10.357.10">
    <property type="entry name" value="Tetracycline Repressor, domain 2"/>
    <property type="match status" value="1"/>
</dbReference>
<dbReference type="Gene3D" id="1.10.10.60">
    <property type="entry name" value="Homeodomain-like"/>
    <property type="match status" value="1"/>
</dbReference>
<sequence>MSEPQDHRARRRADTHRRIYLAAMRLFQEQGYESVTVAHIAAASRVSVPTFYDHFPSKDHLIMAVPPQEQLAELLRAQPVDLPLADRMRGMILAFLADLGPGARADVLTRWRIVAGTPHLRRRAAEFERMTAEMVLTALGAESGGGAPSAARVVVTATFSAYTEALLRWVESGGDESLAEVTDEILAVLRGL</sequence>
<reference evidence="6 7" key="1">
    <citation type="submission" date="2020-02" db="EMBL/GenBank/DDBJ databases">
        <title>Geodermatophilus sabuli CPCC 205279 I12A-02694.</title>
        <authorList>
            <person name="Jiang Z."/>
        </authorList>
    </citation>
    <scope>NUCLEOTIDE SEQUENCE [LARGE SCALE GENOMIC DNA]</scope>
    <source>
        <strain evidence="6 7">I12A-02694</strain>
    </source>
</reference>
<protein>
    <submittedName>
        <fullName evidence="6">TetR family transcriptional regulator</fullName>
    </submittedName>
</protein>
<dbReference type="PRINTS" id="PR00455">
    <property type="entry name" value="HTHTETR"/>
</dbReference>
<dbReference type="InterPro" id="IPR050109">
    <property type="entry name" value="HTH-type_TetR-like_transc_reg"/>
</dbReference>
<dbReference type="GO" id="GO:0000976">
    <property type="term" value="F:transcription cis-regulatory region binding"/>
    <property type="evidence" value="ECO:0007669"/>
    <property type="project" value="TreeGrafter"/>
</dbReference>
<proteinExistence type="predicted"/>
<comment type="caution">
    <text evidence="6">The sequence shown here is derived from an EMBL/GenBank/DDBJ whole genome shotgun (WGS) entry which is preliminary data.</text>
</comment>
<gene>
    <name evidence="6" type="ORF">GCU56_19945</name>
</gene>
<dbReference type="InterPro" id="IPR041347">
    <property type="entry name" value="MftR_C"/>
</dbReference>
<dbReference type="AlphaFoldDB" id="A0A7K3W7E3"/>
<evidence type="ECO:0000313" key="6">
    <source>
        <dbReference type="EMBL" id="NEK60134.1"/>
    </source>
</evidence>
<keyword evidence="2 4" id="KW-0238">DNA-binding</keyword>
<organism evidence="6 7">
    <name type="scientific">Geodermatophilus sabuli</name>
    <dbReference type="NCBI Taxonomy" id="1564158"/>
    <lineage>
        <taxon>Bacteria</taxon>
        <taxon>Bacillati</taxon>
        <taxon>Actinomycetota</taxon>
        <taxon>Actinomycetes</taxon>
        <taxon>Geodermatophilales</taxon>
        <taxon>Geodermatophilaceae</taxon>
        <taxon>Geodermatophilus</taxon>
    </lineage>
</organism>
<feature type="DNA-binding region" description="H-T-H motif" evidence="4">
    <location>
        <begin position="36"/>
        <end position="55"/>
    </location>
</feature>
<dbReference type="GO" id="GO:0003700">
    <property type="term" value="F:DNA-binding transcription factor activity"/>
    <property type="evidence" value="ECO:0007669"/>
    <property type="project" value="TreeGrafter"/>
</dbReference>
<dbReference type="SUPFAM" id="SSF46689">
    <property type="entry name" value="Homeodomain-like"/>
    <property type="match status" value="1"/>
</dbReference>
<dbReference type="InterPro" id="IPR009057">
    <property type="entry name" value="Homeodomain-like_sf"/>
</dbReference>
<evidence type="ECO:0000256" key="4">
    <source>
        <dbReference type="PROSITE-ProRule" id="PRU00335"/>
    </source>
</evidence>
<dbReference type="InterPro" id="IPR023772">
    <property type="entry name" value="DNA-bd_HTH_TetR-type_CS"/>
</dbReference>
<dbReference type="PANTHER" id="PTHR30055">
    <property type="entry name" value="HTH-TYPE TRANSCRIPTIONAL REGULATOR RUTR"/>
    <property type="match status" value="1"/>
</dbReference>
<evidence type="ECO:0000256" key="3">
    <source>
        <dbReference type="ARBA" id="ARBA00023163"/>
    </source>
</evidence>
<name>A0A7K3W7E3_9ACTN</name>
<feature type="domain" description="HTH tetR-type" evidence="5">
    <location>
        <begin position="13"/>
        <end position="73"/>
    </location>
</feature>
<keyword evidence="1" id="KW-0805">Transcription regulation</keyword>
<evidence type="ECO:0000259" key="5">
    <source>
        <dbReference type="PROSITE" id="PS50977"/>
    </source>
</evidence>
<dbReference type="Proteomes" id="UP000470246">
    <property type="component" value="Unassembled WGS sequence"/>
</dbReference>